<accession>A0A4C1VIX9</accession>
<comment type="caution">
    <text evidence="2">The sequence shown here is derived from an EMBL/GenBank/DDBJ whole genome shotgun (WGS) entry which is preliminary data.</text>
</comment>
<feature type="signal peptide" evidence="1">
    <location>
        <begin position="1"/>
        <end position="48"/>
    </location>
</feature>
<protein>
    <submittedName>
        <fullName evidence="2">Uncharacterized protein</fullName>
    </submittedName>
</protein>
<name>A0A4C1VIX9_EUMVA</name>
<evidence type="ECO:0000313" key="2">
    <source>
        <dbReference type="EMBL" id="GBP38352.1"/>
    </source>
</evidence>
<proteinExistence type="predicted"/>
<gene>
    <name evidence="2" type="ORF">EVAR_36304_1</name>
</gene>
<reference evidence="2 3" key="1">
    <citation type="journal article" date="2019" name="Commun. Biol.">
        <title>The bagworm genome reveals a unique fibroin gene that provides high tensile strength.</title>
        <authorList>
            <person name="Kono N."/>
            <person name="Nakamura H."/>
            <person name="Ohtoshi R."/>
            <person name="Tomita M."/>
            <person name="Numata K."/>
            <person name="Arakawa K."/>
        </authorList>
    </citation>
    <scope>NUCLEOTIDE SEQUENCE [LARGE SCALE GENOMIC DNA]</scope>
</reference>
<keyword evidence="3" id="KW-1185">Reference proteome</keyword>
<keyword evidence="1" id="KW-0732">Signal</keyword>
<evidence type="ECO:0000313" key="3">
    <source>
        <dbReference type="Proteomes" id="UP000299102"/>
    </source>
</evidence>
<dbReference type="OrthoDB" id="6100049at2759"/>
<sequence length="190" mass="20367">MYLKWNGNLLSFSSQELRGRGSAGSMRRAGAVLVALAAVLLAAQCSHAAYIDPGDEDLEINGPEYSDDPADLQLLQDVGKQLSAYIHVKVPIMFALWFKTRLGYLNLGVAGMWFQTIVADLRFQAGVHPPRRQLRPPARRLLPLLLLPLQPLGLQLQVPADGPLPEVGLSPPAGLCSGDLVPPADAAAAT</sequence>
<organism evidence="2 3">
    <name type="scientific">Eumeta variegata</name>
    <name type="common">Bagworm moth</name>
    <name type="synonym">Eumeta japonica</name>
    <dbReference type="NCBI Taxonomy" id="151549"/>
    <lineage>
        <taxon>Eukaryota</taxon>
        <taxon>Metazoa</taxon>
        <taxon>Ecdysozoa</taxon>
        <taxon>Arthropoda</taxon>
        <taxon>Hexapoda</taxon>
        <taxon>Insecta</taxon>
        <taxon>Pterygota</taxon>
        <taxon>Neoptera</taxon>
        <taxon>Endopterygota</taxon>
        <taxon>Lepidoptera</taxon>
        <taxon>Glossata</taxon>
        <taxon>Ditrysia</taxon>
        <taxon>Tineoidea</taxon>
        <taxon>Psychidae</taxon>
        <taxon>Oiketicinae</taxon>
        <taxon>Eumeta</taxon>
    </lineage>
</organism>
<dbReference type="Proteomes" id="UP000299102">
    <property type="component" value="Unassembled WGS sequence"/>
</dbReference>
<feature type="chain" id="PRO_5020037034" evidence="1">
    <location>
        <begin position="49"/>
        <end position="190"/>
    </location>
</feature>
<dbReference type="AlphaFoldDB" id="A0A4C1VIX9"/>
<dbReference type="EMBL" id="BGZK01000347">
    <property type="protein sequence ID" value="GBP38352.1"/>
    <property type="molecule type" value="Genomic_DNA"/>
</dbReference>
<evidence type="ECO:0000256" key="1">
    <source>
        <dbReference type="SAM" id="SignalP"/>
    </source>
</evidence>